<dbReference type="AlphaFoldDB" id="A0A0E9RTP1"/>
<reference evidence="1" key="1">
    <citation type="submission" date="2014-11" db="EMBL/GenBank/DDBJ databases">
        <authorList>
            <person name="Amaro Gonzalez C."/>
        </authorList>
    </citation>
    <scope>NUCLEOTIDE SEQUENCE</scope>
</reference>
<evidence type="ECO:0000313" key="1">
    <source>
        <dbReference type="EMBL" id="JAH31795.1"/>
    </source>
</evidence>
<organism evidence="1">
    <name type="scientific">Anguilla anguilla</name>
    <name type="common">European freshwater eel</name>
    <name type="synonym">Muraena anguilla</name>
    <dbReference type="NCBI Taxonomy" id="7936"/>
    <lineage>
        <taxon>Eukaryota</taxon>
        <taxon>Metazoa</taxon>
        <taxon>Chordata</taxon>
        <taxon>Craniata</taxon>
        <taxon>Vertebrata</taxon>
        <taxon>Euteleostomi</taxon>
        <taxon>Actinopterygii</taxon>
        <taxon>Neopterygii</taxon>
        <taxon>Teleostei</taxon>
        <taxon>Anguilliformes</taxon>
        <taxon>Anguillidae</taxon>
        <taxon>Anguilla</taxon>
    </lineage>
</organism>
<dbReference type="EMBL" id="GBXM01076782">
    <property type="protein sequence ID" value="JAH31795.1"/>
    <property type="molecule type" value="Transcribed_RNA"/>
</dbReference>
<name>A0A0E9RTP1_ANGAN</name>
<reference evidence="1" key="2">
    <citation type="journal article" date="2015" name="Fish Shellfish Immunol.">
        <title>Early steps in the European eel (Anguilla anguilla)-Vibrio vulnificus interaction in the gills: Role of the RtxA13 toxin.</title>
        <authorList>
            <person name="Callol A."/>
            <person name="Pajuelo D."/>
            <person name="Ebbesson L."/>
            <person name="Teles M."/>
            <person name="MacKenzie S."/>
            <person name="Amaro C."/>
        </authorList>
    </citation>
    <scope>NUCLEOTIDE SEQUENCE</scope>
</reference>
<proteinExistence type="predicted"/>
<protein>
    <submittedName>
        <fullName evidence="1">Uncharacterized protein</fullName>
    </submittedName>
</protein>
<accession>A0A0E9RTP1</accession>
<sequence>MKSGTRGKEAGKKQTMKNVVPSDAIIIRWAGGK</sequence>